<evidence type="ECO:0000313" key="4">
    <source>
        <dbReference type="Proteomes" id="UP000326061"/>
    </source>
</evidence>
<gene>
    <name evidence="3" type="ORF">FJR47_03085</name>
</gene>
<dbReference type="KEGG" id="suln:FJR47_03085"/>
<keyword evidence="4" id="KW-1185">Reference proteome</keyword>
<name>A0AAJ4A5B0_9BACT</name>
<dbReference type="GO" id="GO:0004222">
    <property type="term" value="F:metalloendopeptidase activity"/>
    <property type="evidence" value="ECO:0007669"/>
    <property type="project" value="TreeGrafter"/>
</dbReference>
<dbReference type="EMBL" id="CP041166">
    <property type="protein sequence ID" value="QFR44208.1"/>
    <property type="molecule type" value="Genomic_DNA"/>
</dbReference>
<dbReference type="CDD" id="cd12797">
    <property type="entry name" value="M23_peptidase"/>
    <property type="match status" value="1"/>
</dbReference>
<dbReference type="InterPro" id="IPR011055">
    <property type="entry name" value="Dup_hybrid_motif"/>
</dbReference>
<evidence type="ECO:0000313" key="3">
    <source>
        <dbReference type="EMBL" id="QFR44208.1"/>
    </source>
</evidence>
<dbReference type="SUPFAM" id="SSF51261">
    <property type="entry name" value="Duplicated hybrid motif"/>
    <property type="match status" value="1"/>
</dbReference>
<feature type="domain" description="M23ase beta-sheet core" evidence="2">
    <location>
        <begin position="304"/>
        <end position="398"/>
    </location>
</feature>
<dbReference type="Proteomes" id="UP000326061">
    <property type="component" value="Chromosome"/>
</dbReference>
<protein>
    <submittedName>
        <fullName evidence="3">M23 family metallopeptidase</fullName>
    </submittedName>
</protein>
<accession>A0AAJ4A5B0</accession>
<dbReference type="AlphaFoldDB" id="A0AAJ4A5B0"/>
<proteinExistence type="predicted"/>
<evidence type="ECO:0000259" key="2">
    <source>
        <dbReference type="Pfam" id="PF01551"/>
    </source>
</evidence>
<sequence length="425" mass="47754">MFEREAPVISMKNNGYWNLKNSLDISIDDTTGLKAYKVILIGSSEETLLYNEQFLTPKQSVNIKVEPPKSAYTMKENDIKIVVEAVDTSKWNFFKGNIARSEFKLKIDKKRPALNTVANSYKISKGGAALVVFKAEDENLKELYIETSFNKKFKAQPFYKEGYYIALLAWPIKESTFRAAVVAKDYADNTSKAHIPLFLKDIQYKVSNIKISDNFLKGKIADLAEEFAETQGVTDPIEQFKIINENVREKNEKLIYDITSKVSNEMIQDFYINKMYPLKNGAVVARFGDHRLYSYNGNRISESYHLGLDLASNAMAQIKPHNGGEVVYAGYNGLYGNMPILSHGLGLYTLYGHCSSVNVNSGDIIQAGTHIANTGKSGYAMGDHLHFGVLIQGVEVRPAEWMDATWIKLNISDVIKSAKTIIDKN</sequence>
<reference evidence="4" key="1">
    <citation type="submission" date="2019-06" db="EMBL/GenBank/DDBJ databases">
        <title>Sulfurimonas gotlandica sp. nov., a chemoautotrophic and psychrotolerant epsilonproteobacterium isolated from a pelagic redoxcline, and an emended description of the genus Sulfurimonas.</title>
        <authorList>
            <person name="Wang S."/>
            <person name="Jiang L."/>
            <person name="Shao Z."/>
        </authorList>
    </citation>
    <scope>NUCLEOTIDE SEQUENCE [LARGE SCALE GENOMIC DNA]</scope>
    <source>
        <strain evidence="4">1-1N</strain>
    </source>
</reference>
<dbReference type="InterPro" id="IPR050570">
    <property type="entry name" value="Cell_wall_metabolism_enzyme"/>
</dbReference>
<evidence type="ECO:0000256" key="1">
    <source>
        <dbReference type="ARBA" id="ARBA00022729"/>
    </source>
</evidence>
<dbReference type="PANTHER" id="PTHR21666:SF289">
    <property type="entry name" value="L-ALA--D-GLU ENDOPEPTIDASE"/>
    <property type="match status" value="1"/>
</dbReference>
<dbReference type="InterPro" id="IPR016047">
    <property type="entry name" value="M23ase_b-sheet_dom"/>
</dbReference>
<organism evidence="3 4">
    <name type="scientific">Sulfurimonas xiamenensis</name>
    <dbReference type="NCBI Taxonomy" id="2590021"/>
    <lineage>
        <taxon>Bacteria</taxon>
        <taxon>Pseudomonadati</taxon>
        <taxon>Campylobacterota</taxon>
        <taxon>Epsilonproteobacteria</taxon>
        <taxon>Campylobacterales</taxon>
        <taxon>Sulfurimonadaceae</taxon>
        <taxon>Sulfurimonas</taxon>
    </lineage>
</organism>
<dbReference type="Pfam" id="PF01551">
    <property type="entry name" value="Peptidase_M23"/>
    <property type="match status" value="1"/>
</dbReference>
<keyword evidence="1" id="KW-0732">Signal</keyword>
<dbReference type="PANTHER" id="PTHR21666">
    <property type="entry name" value="PEPTIDASE-RELATED"/>
    <property type="match status" value="1"/>
</dbReference>
<dbReference type="Gene3D" id="2.70.70.10">
    <property type="entry name" value="Glucose Permease (Domain IIA)"/>
    <property type="match status" value="1"/>
</dbReference>